<feature type="domain" description="GGDEF" evidence="2">
    <location>
        <begin position="148"/>
        <end position="291"/>
    </location>
</feature>
<comment type="caution">
    <text evidence="3">The sequence shown here is derived from an EMBL/GenBank/DDBJ whole genome shotgun (WGS) entry which is preliminary data.</text>
</comment>
<dbReference type="PANTHER" id="PTHR44757:SF2">
    <property type="entry name" value="BIOFILM ARCHITECTURE MAINTENANCE PROTEIN MBAA"/>
    <property type="match status" value="1"/>
</dbReference>
<dbReference type="NCBIfam" id="TIGR00254">
    <property type="entry name" value="GGDEF"/>
    <property type="match status" value="1"/>
</dbReference>
<dbReference type="InterPro" id="IPR001633">
    <property type="entry name" value="EAL_dom"/>
</dbReference>
<dbReference type="PROSITE" id="PS50883">
    <property type="entry name" value="EAL"/>
    <property type="match status" value="1"/>
</dbReference>
<proteinExistence type="predicted"/>
<dbReference type="PANTHER" id="PTHR44757">
    <property type="entry name" value="DIGUANYLATE CYCLASE DGCP"/>
    <property type="match status" value="1"/>
</dbReference>
<dbReference type="Pfam" id="PF00563">
    <property type="entry name" value="EAL"/>
    <property type="match status" value="1"/>
</dbReference>
<dbReference type="SMART" id="SM00267">
    <property type="entry name" value="GGDEF"/>
    <property type="match status" value="1"/>
</dbReference>
<feature type="domain" description="EAL" evidence="1">
    <location>
        <begin position="300"/>
        <end position="550"/>
    </location>
</feature>
<dbReference type="InterPro" id="IPR000160">
    <property type="entry name" value="GGDEF_dom"/>
</dbReference>
<dbReference type="InterPro" id="IPR052155">
    <property type="entry name" value="Biofilm_reg_signaling"/>
</dbReference>
<dbReference type="InterPro" id="IPR029787">
    <property type="entry name" value="Nucleotide_cyclase"/>
</dbReference>
<evidence type="ECO:0000259" key="2">
    <source>
        <dbReference type="PROSITE" id="PS50887"/>
    </source>
</evidence>
<dbReference type="Proteomes" id="UP001597102">
    <property type="component" value="Unassembled WGS sequence"/>
</dbReference>
<dbReference type="SMART" id="SM00052">
    <property type="entry name" value="EAL"/>
    <property type="match status" value="1"/>
</dbReference>
<dbReference type="InterPro" id="IPR035919">
    <property type="entry name" value="EAL_sf"/>
</dbReference>
<dbReference type="CDD" id="cd01949">
    <property type="entry name" value="GGDEF"/>
    <property type="match status" value="1"/>
</dbReference>
<dbReference type="RefSeq" id="WP_379084111.1">
    <property type="nucleotide sequence ID" value="NZ_JBHTJO010000001.1"/>
</dbReference>
<dbReference type="PROSITE" id="PS50887">
    <property type="entry name" value="GGDEF"/>
    <property type="match status" value="1"/>
</dbReference>
<evidence type="ECO:0000313" key="3">
    <source>
        <dbReference type="EMBL" id="MFD0985575.1"/>
    </source>
</evidence>
<dbReference type="Pfam" id="PF00990">
    <property type="entry name" value="GGDEF"/>
    <property type="match status" value="1"/>
</dbReference>
<gene>
    <name evidence="3" type="ORF">ACFQ2F_00500</name>
</gene>
<keyword evidence="4" id="KW-1185">Reference proteome</keyword>
<dbReference type="EMBL" id="JBHTJO010000001">
    <property type="protein sequence ID" value="MFD0985575.1"/>
    <property type="molecule type" value="Genomic_DNA"/>
</dbReference>
<dbReference type="Gene3D" id="3.20.20.450">
    <property type="entry name" value="EAL domain"/>
    <property type="match status" value="1"/>
</dbReference>
<evidence type="ECO:0000259" key="1">
    <source>
        <dbReference type="PROSITE" id="PS50883"/>
    </source>
</evidence>
<dbReference type="SUPFAM" id="SSF141868">
    <property type="entry name" value="EAL domain-like"/>
    <property type="match status" value="1"/>
</dbReference>
<reference evidence="4" key="1">
    <citation type="journal article" date="2019" name="Int. J. Syst. Evol. Microbiol.">
        <title>The Global Catalogue of Microorganisms (GCM) 10K type strain sequencing project: providing services to taxonomists for standard genome sequencing and annotation.</title>
        <authorList>
            <consortium name="The Broad Institute Genomics Platform"/>
            <consortium name="The Broad Institute Genome Sequencing Center for Infectious Disease"/>
            <person name="Wu L."/>
            <person name="Ma J."/>
        </authorList>
    </citation>
    <scope>NUCLEOTIDE SEQUENCE [LARGE SCALE GENOMIC DNA]</scope>
    <source>
        <strain evidence="4">CCUG 61697</strain>
    </source>
</reference>
<name>A0ABW3J573_9HYPH</name>
<dbReference type="Gene3D" id="3.30.70.270">
    <property type="match status" value="1"/>
</dbReference>
<organism evidence="3 4">
    <name type="scientific">Methyloligella solikamskensis</name>
    <dbReference type="NCBI Taxonomy" id="1177756"/>
    <lineage>
        <taxon>Bacteria</taxon>
        <taxon>Pseudomonadati</taxon>
        <taxon>Pseudomonadota</taxon>
        <taxon>Alphaproteobacteria</taxon>
        <taxon>Hyphomicrobiales</taxon>
        <taxon>Hyphomicrobiaceae</taxon>
        <taxon>Methyloligella</taxon>
    </lineage>
</organism>
<sequence length="555" mass="62838">MPALIEVLRQKTDFALLERAGRRARHAWRRLRERNPAASDTILFVIGTLVLYGILYRIDFHDSLERWFHANEFYELDELLHALTLSGIAGFLYAARRMQQLRGEIAQRKQAERHAHRLARHDTLTGLPNRRYFLEAFPRWVDHLPKDGGCAIFLLDLDRFKPINDLYGHGLGDKVLKAVAERLLRIAGNQGLVARLGGDEFGILYRYQGDGKAASDMAKRIVDEVPQPMHISALELRIGVSLGTAVYRGDTPPEQFDIPEDDSIDMLLHRADMAMYRAKSEQRGSYRFFDEDMDERLQQRFVLEGEMRGAINSGQIRPYYQPLIDLRTRDVVGYEVLARWHHPEQGLLTADSFIPIAEETGLIGRLTYSLLRRSIQDIGIASDAPYLSINLSPRQFADSLLTTTIGGILAETRFPPERLQIEITETAMVTRIDEAKATLDQLHALGLRVALDDFGTGYAGLYHLRELKLDAMKIDRSYVAKIMRNPEELRIVEAMIRLGRALELQTTAEGIESQALAETLLALGCETGQGYLFGAPVPELPAIQTLPEKEARRIA</sequence>
<dbReference type="InterPro" id="IPR043128">
    <property type="entry name" value="Rev_trsase/Diguanyl_cyclase"/>
</dbReference>
<dbReference type="SUPFAM" id="SSF55073">
    <property type="entry name" value="Nucleotide cyclase"/>
    <property type="match status" value="1"/>
</dbReference>
<protein>
    <submittedName>
        <fullName evidence="3">Bifunctional diguanylate cyclase/phosphodiesterase</fullName>
    </submittedName>
</protein>
<accession>A0ABW3J573</accession>
<dbReference type="CDD" id="cd01948">
    <property type="entry name" value="EAL"/>
    <property type="match status" value="1"/>
</dbReference>
<evidence type="ECO:0000313" key="4">
    <source>
        <dbReference type="Proteomes" id="UP001597102"/>
    </source>
</evidence>